<sequence length="205" mass="21725">MAKVAIIYYSSTGHNYAVARAVEEGAASEGAETRVRKARELAPDAAIDARPGWREHLEATKDVPEAELADLEWADGYVFGTPTRFGLPAAQLKQFLDQTGSLWSQGKLRDKPVSVFGGAGNVHGGQESTLVALNNVFCHWGAVIVPSGYTDPSIYAAGGNPYGVSFTASKEGVSPEALAAARYAGKRIARYAEVLSVGRAKLIGK</sequence>
<dbReference type="InterPro" id="IPR029039">
    <property type="entry name" value="Flavoprotein-like_sf"/>
</dbReference>
<proteinExistence type="inferred from homology"/>
<keyword evidence="2" id="KW-0285">Flavoprotein</keyword>
<gene>
    <name evidence="5" type="primary">wrbA</name>
    <name evidence="5" type="ORF">ABGN05_17540</name>
</gene>
<dbReference type="RefSeq" id="WP_367955346.1">
    <property type="nucleotide sequence ID" value="NZ_JBDPGJ010000004.1"/>
</dbReference>
<reference evidence="5 6" key="1">
    <citation type="submission" date="2024-05" db="EMBL/GenBank/DDBJ databases">
        <authorList>
            <person name="Jiang F."/>
        </authorList>
    </citation>
    <scope>NUCLEOTIDE SEQUENCE [LARGE SCALE GENOMIC DNA]</scope>
    <source>
        <strain evidence="5 6">LZ166</strain>
    </source>
</reference>
<dbReference type="PANTHER" id="PTHR30546">
    <property type="entry name" value="FLAVODOXIN-RELATED PROTEIN WRBA-RELATED"/>
    <property type="match status" value="1"/>
</dbReference>
<dbReference type="PROSITE" id="PS50902">
    <property type="entry name" value="FLAVODOXIN_LIKE"/>
    <property type="match status" value="1"/>
</dbReference>
<accession>A0ABV3SLT8</accession>
<dbReference type="GO" id="GO:0003955">
    <property type="term" value="F:NAD(P)H dehydrogenase (quinone) activity"/>
    <property type="evidence" value="ECO:0007669"/>
    <property type="project" value="UniProtKB-EC"/>
</dbReference>
<evidence type="ECO:0000256" key="2">
    <source>
        <dbReference type="ARBA" id="ARBA00022630"/>
    </source>
</evidence>
<dbReference type="EMBL" id="JBDPGJ010000004">
    <property type="protein sequence ID" value="MEX0407466.1"/>
    <property type="molecule type" value="Genomic_DNA"/>
</dbReference>
<comment type="similarity">
    <text evidence="1">Belongs to the WrbA family.</text>
</comment>
<dbReference type="NCBIfam" id="TIGR01755">
    <property type="entry name" value="flav_wrbA"/>
    <property type="match status" value="1"/>
</dbReference>
<dbReference type="EC" id="1.6.5.2" evidence="5"/>
<dbReference type="InterPro" id="IPR010089">
    <property type="entry name" value="Flavoprotein_WrbA-like"/>
</dbReference>
<name>A0ABV3SLT8_9HYPH</name>
<protein>
    <submittedName>
        <fullName evidence="5">NAD(P)H:quinone oxidoreductase</fullName>
        <ecNumber evidence="5">1.6.5.2</ecNumber>
    </submittedName>
</protein>
<dbReference type="NCBIfam" id="NF002999">
    <property type="entry name" value="PRK03767.1"/>
    <property type="match status" value="1"/>
</dbReference>
<dbReference type="InterPro" id="IPR005025">
    <property type="entry name" value="FMN_Rdtase-like_dom"/>
</dbReference>
<evidence type="ECO:0000256" key="3">
    <source>
        <dbReference type="ARBA" id="ARBA00022643"/>
    </source>
</evidence>
<dbReference type="Proteomes" id="UP001556692">
    <property type="component" value="Unassembled WGS sequence"/>
</dbReference>
<evidence type="ECO:0000313" key="5">
    <source>
        <dbReference type="EMBL" id="MEX0407466.1"/>
    </source>
</evidence>
<keyword evidence="3" id="KW-0288">FMN</keyword>
<dbReference type="PANTHER" id="PTHR30546:SF23">
    <property type="entry name" value="FLAVOPROTEIN-LIKE PROTEIN YCP4-RELATED"/>
    <property type="match status" value="1"/>
</dbReference>
<dbReference type="InterPro" id="IPR008254">
    <property type="entry name" value="Flavodoxin/NO_synth"/>
</dbReference>
<dbReference type="Gene3D" id="3.40.50.360">
    <property type="match status" value="1"/>
</dbReference>
<keyword evidence="5" id="KW-0560">Oxidoreductase</keyword>
<evidence type="ECO:0000259" key="4">
    <source>
        <dbReference type="PROSITE" id="PS50902"/>
    </source>
</evidence>
<dbReference type="SUPFAM" id="SSF52218">
    <property type="entry name" value="Flavoproteins"/>
    <property type="match status" value="1"/>
</dbReference>
<comment type="caution">
    <text evidence="5">The sequence shown here is derived from an EMBL/GenBank/DDBJ whole genome shotgun (WGS) entry which is preliminary data.</text>
</comment>
<feature type="domain" description="Flavodoxin-like" evidence="4">
    <location>
        <begin position="4"/>
        <end position="188"/>
    </location>
</feature>
<evidence type="ECO:0000256" key="1">
    <source>
        <dbReference type="ARBA" id="ARBA00006961"/>
    </source>
</evidence>
<organism evidence="5 6">
    <name type="scientific">Aquibium pacificus</name>
    <dbReference type="NCBI Taxonomy" id="3153579"/>
    <lineage>
        <taxon>Bacteria</taxon>
        <taxon>Pseudomonadati</taxon>
        <taxon>Pseudomonadota</taxon>
        <taxon>Alphaproteobacteria</taxon>
        <taxon>Hyphomicrobiales</taxon>
        <taxon>Phyllobacteriaceae</taxon>
        <taxon>Aquibium</taxon>
    </lineage>
</organism>
<dbReference type="Pfam" id="PF03358">
    <property type="entry name" value="FMN_red"/>
    <property type="match status" value="1"/>
</dbReference>
<evidence type="ECO:0000313" key="6">
    <source>
        <dbReference type="Proteomes" id="UP001556692"/>
    </source>
</evidence>
<keyword evidence="6" id="KW-1185">Reference proteome</keyword>